<comment type="caution">
    <text evidence="3">The sequence shown here is derived from an EMBL/GenBank/DDBJ whole genome shotgun (WGS) entry which is preliminary data.</text>
</comment>
<sequence length="401" mass="47157">MKVLVILFLAGFALAAANPIFELAEVGGFGDFVDDIDFATDDKPTLEEVKEKLRQKFKDFLHKVREALKGGDEIKDEILKKGKEIKEKFKLLKEQLDKEGKDFLEKLVDHGRDYLKQILDKLGVKDKRAIDYHVEAIMQAEDKDDVIQKLKDKFQEVVKKVKDAIDQGKSLKDGLETLEKIRKKLKEFNIDLGDFGNEYLEQLKDKVKDYWKKLKERLGVSKRNADIDVLGMVEELKKLIKEKFNLDRVKEFVRKYVGENSEELVEILKNVFKENGEERVQKVREFIKKIVEKWINSTEQNSVSDVFEQIRDFFKDLGIEIRDRFTKFGEWVKEQYKKGLEKSKNRLENIKNIAKEFLEDTKKISKDVAEEALDFFREYKKDLGIIFDDIEVKVKEILKQD</sequence>
<dbReference type="EMBL" id="JABXBU010000001">
    <property type="protein sequence ID" value="KAF8795882.1"/>
    <property type="molecule type" value="Genomic_DNA"/>
</dbReference>
<dbReference type="AlphaFoldDB" id="A0A8T0FYS4"/>
<keyword evidence="2" id="KW-0732">Signal</keyword>
<evidence type="ECO:0008006" key="5">
    <source>
        <dbReference type="Google" id="ProtNLM"/>
    </source>
</evidence>
<feature type="chain" id="PRO_5035722921" description="Laminin subunit alpha-2" evidence="2">
    <location>
        <begin position="18"/>
        <end position="401"/>
    </location>
</feature>
<name>A0A8T0FYS4_ARGBR</name>
<accession>A0A8T0FYS4</accession>
<reference evidence="3" key="2">
    <citation type="submission" date="2020-06" db="EMBL/GenBank/DDBJ databases">
        <authorList>
            <person name="Sheffer M."/>
        </authorList>
    </citation>
    <scope>NUCLEOTIDE SEQUENCE</scope>
</reference>
<dbReference type="Proteomes" id="UP000807504">
    <property type="component" value="Unassembled WGS sequence"/>
</dbReference>
<dbReference type="Gene3D" id="1.20.120.20">
    <property type="entry name" value="Apolipoprotein"/>
    <property type="match status" value="1"/>
</dbReference>
<feature type="coiled-coil region" evidence="1">
    <location>
        <begin position="333"/>
        <end position="360"/>
    </location>
</feature>
<feature type="signal peptide" evidence="2">
    <location>
        <begin position="1"/>
        <end position="17"/>
    </location>
</feature>
<proteinExistence type="predicted"/>
<evidence type="ECO:0000256" key="2">
    <source>
        <dbReference type="SAM" id="SignalP"/>
    </source>
</evidence>
<protein>
    <recommendedName>
        <fullName evidence="5">Laminin subunit alpha-2</fullName>
    </recommendedName>
</protein>
<evidence type="ECO:0000313" key="4">
    <source>
        <dbReference type="Proteomes" id="UP000807504"/>
    </source>
</evidence>
<keyword evidence="4" id="KW-1185">Reference proteome</keyword>
<evidence type="ECO:0000256" key="1">
    <source>
        <dbReference type="SAM" id="Coils"/>
    </source>
</evidence>
<evidence type="ECO:0000313" key="3">
    <source>
        <dbReference type="EMBL" id="KAF8795882.1"/>
    </source>
</evidence>
<keyword evidence="1" id="KW-0175">Coiled coil</keyword>
<gene>
    <name evidence="3" type="ORF">HNY73_000331</name>
</gene>
<organism evidence="3 4">
    <name type="scientific">Argiope bruennichi</name>
    <name type="common">Wasp spider</name>
    <name type="synonym">Aranea bruennichi</name>
    <dbReference type="NCBI Taxonomy" id="94029"/>
    <lineage>
        <taxon>Eukaryota</taxon>
        <taxon>Metazoa</taxon>
        <taxon>Ecdysozoa</taxon>
        <taxon>Arthropoda</taxon>
        <taxon>Chelicerata</taxon>
        <taxon>Arachnida</taxon>
        <taxon>Araneae</taxon>
        <taxon>Araneomorphae</taxon>
        <taxon>Entelegynae</taxon>
        <taxon>Araneoidea</taxon>
        <taxon>Araneidae</taxon>
        <taxon>Argiope</taxon>
    </lineage>
</organism>
<reference evidence="3" key="1">
    <citation type="journal article" date="2020" name="bioRxiv">
        <title>Chromosome-level reference genome of the European wasp spider Argiope bruennichi: a resource for studies on range expansion and evolutionary adaptation.</title>
        <authorList>
            <person name="Sheffer M.M."/>
            <person name="Hoppe A."/>
            <person name="Krehenwinkel H."/>
            <person name="Uhl G."/>
            <person name="Kuss A.W."/>
            <person name="Jensen L."/>
            <person name="Jensen C."/>
            <person name="Gillespie R.G."/>
            <person name="Hoff K.J."/>
            <person name="Prost S."/>
        </authorList>
    </citation>
    <scope>NUCLEOTIDE SEQUENCE</scope>
</reference>